<dbReference type="PANTHER" id="PTHR47990">
    <property type="entry name" value="2-OXOGLUTARATE (2OG) AND FE(II)-DEPENDENT OXYGENASE SUPERFAMILY PROTEIN-RELATED"/>
    <property type="match status" value="1"/>
</dbReference>
<evidence type="ECO:0000256" key="2">
    <source>
        <dbReference type="ARBA" id="ARBA00023004"/>
    </source>
</evidence>
<evidence type="ECO:0000256" key="1">
    <source>
        <dbReference type="ARBA" id="ARBA00022723"/>
    </source>
</evidence>
<sequence>MASQPISNLPIIDLTKENLKPGTISWLESCASVRHALEEYGCFVAIYDQVSSQLNKQVFDSLVDLFDLPIETKTRNTSDITFNGYVGQLPHAPLHESMGIPHATTLESFQSFTNLMWPSGKDQFFYYKLFTFSGVICTNAMLSYAQQVSELEKLVDKMVFESYGAETHFEKHVESTTYLLRPIKYRAAKEGLENGKIGSNVHTDKGFLAILHQSQVNALQVQPR</sequence>
<dbReference type="GO" id="GO:0016706">
    <property type="term" value="F:2-oxoglutarate-dependent dioxygenase activity"/>
    <property type="evidence" value="ECO:0007669"/>
    <property type="project" value="UniProtKB-ARBA"/>
</dbReference>
<reference evidence="4 5" key="1">
    <citation type="submission" date="2024-11" db="EMBL/GenBank/DDBJ databases">
        <title>A near-complete genome assembly of Cinchona calisaya.</title>
        <authorList>
            <person name="Lian D.C."/>
            <person name="Zhao X.W."/>
            <person name="Wei L."/>
        </authorList>
    </citation>
    <scope>NUCLEOTIDE SEQUENCE [LARGE SCALE GENOMIC DNA]</scope>
    <source>
        <tissue evidence="4">Nenye</tissue>
    </source>
</reference>
<dbReference type="InterPro" id="IPR027443">
    <property type="entry name" value="IPNS-like_sf"/>
</dbReference>
<keyword evidence="5" id="KW-1185">Reference proteome</keyword>
<dbReference type="SUPFAM" id="SSF51197">
    <property type="entry name" value="Clavaminate synthase-like"/>
    <property type="match status" value="1"/>
</dbReference>
<dbReference type="Pfam" id="PF14226">
    <property type="entry name" value="DIOX_N"/>
    <property type="match status" value="1"/>
</dbReference>
<protein>
    <recommendedName>
        <fullName evidence="3">Non-haem dioxygenase N-terminal domain-containing protein</fullName>
    </recommendedName>
</protein>
<evidence type="ECO:0000313" key="5">
    <source>
        <dbReference type="Proteomes" id="UP001630127"/>
    </source>
</evidence>
<accession>A0ABD2ZGQ9</accession>
<evidence type="ECO:0000259" key="3">
    <source>
        <dbReference type="Pfam" id="PF14226"/>
    </source>
</evidence>
<dbReference type="InterPro" id="IPR050231">
    <property type="entry name" value="Iron_ascorbate_oxido_reductase"/>
</dbReference>
<proteinExistence type="predicted"/>
<keyword evidence="1" id="KW-0479">Metal-binding</keyword>
<dbReference type="Gene3D" id="2.60.120.330">
    <property type="entry name" value="B-lactam Antibiotic, Isopenicillin N Synthase, Chain"/>
    <property type="match status" value="1"/>
</dbReference>
<comment type="caution">
    <text evidence="4">The sequence shown here is derived from an EMBL/GenBank/DDBJ whole genome shotgun (WGS) entry which is preliminary data.</text>
</comment>
<keyword evidence="2" id="KW-0408">Iron</keyword>
<dbReference type="Proteomes" id="UP001630127">
    <property type="component" value="Unassembled WGS sequence"/>
</dbReference>
<dbReference type="AlphaFoldDB" id="A0ABD2ZGQ9"/>
<organism evidence="4 5">
    <name type="scientific">Cinchona calisaya</name>
    <dbReference type="NCBI Taxonomy" id="153742"/>
    <lineage>
        <taxon>Eukaryota</taxon>
        <taxon>Viridiplantae</taxon>
        <taxon>Streptophyta</taxon>
        <taxon>Embryophyta</taxon>
        <taxon>Tracheophyta</taxon>
        <taxon>Spermatophyta</taxon>
        <taxon>Magnoliopsida</taxon>
        <taxon>eudicotyledons</taxon>
        <taxon>Gunneridae</taxon>
        <taxon>Pentapetalae</taxon>
        <taxon>asterids</taxon>
        <taxon>lamiids</taxon>
        <taxon>Gentianales</taxon>
        <taxon>Rubiaceae</taxon>
        <taxon>Cinchonoideae</taxon>
        <taxon>Cinchoneae</taxon>
        <taxon>Cinchona</taxon>
    </lineage>
</organism>
<dbReference type="EMBL" id="JBJUIK010000010">
    <property type="protein sequence ID" value="KAL3516903.1"/>
    <property type="molecule type" value="Genomic_DNA"/>
</dbReference>
<feature type="domain" description="Non-haem dioxygenase N-terminal" evidence="3">
    <location>
        <begin position="9"/>
        <end position="87"/>
    </location>
</feature>
<dbReference type="GO" id="GO:0046872">
    <property type="term" value="F:metal ion binding"/>
    <property type="evidence" value="ECO:0007669"/>
    <property type="project" value="UniProtKB-KW"/>
</dbReference>
<name>A0ABD2ZGQ9_9GENT</name>
<evidence type="ECO:0000313" key="4">
    <source>
        <dbReference type="EMBL" id="KAL3516903.1"/>
    </source>
</evidence>
<gene>
    <name evidence="4" type="ORF">ACH5RR_023805</name>
</gene>
<dbReference type="InterPro" id="IPR026992">
    <property type="entry name" value="DIOX_N"/>
</dbReference>